<feature type="domain" description="HTH myb-type" evidence="3">
    <location>
        <begin position="179"/>
        <end position="233"/>
    </location>
</feature>
<organism evidence="4 5">
    <name type="scientific">Blepharisma stoltei</name>
    <dbReference type="NCBI Taxonomy" id="1481888"/>
    <lineage>
        <taxon>Eukaryota</taxon>
        <taxon>Sar</taxon>
        <taxon>Alveolata</taxon>
        <taxon>Ciliophora</taxon>
        <taxon>Postciliodesmatophora</taxon>
        <taxon>Heterotrichea</taxon>
        <taxon>Heterotrichida</taxon>
        <taxon>Blepharismidae</taxon>
        <taxon>Blepharisma</taxon>
    </lineage>
</organism>
<feature type="domain" description="Myb-like" evidence="2">
    <location>
        <begin position="120"/>
        <end position="178"/>
    </location>
</feature>
<dbReference type="SMART" id="SM00717">
    <property type="entry name" value="SANT"/>
    <property type="match status" value="3"/>
</dbReference>
<evidence type="ECO:0000313" key="4">
    <source>
        <dbReference type="EMBL" id="CAG9323021.1"/>
    </source>
</evidence>
<feature type="domain" description="HTH myb-type" evidence="3">
    <location>
        <begin position="128"/>
        <end position="178"/>
    </location>
</feature>
<name>A0AAU9JAM5_9CILI</name>
<evidence type="ECO:0000259" key="3">
    <source>
        <dbReference type="PROSITE" id="PS51294"/>
    </source>
</evidence>
<keyword evidence="5" id="KW-1185">Reference proteome</keyword>
<dbReference type="InterPro" id="IPR050560">
    <property type="entry name" value="MYB_TF"/>
</dbReference>
<evidence type="ECO:0000256" key="1">
    <source>
        <dbReference type="SAM" id="MobiDB-lite"/>
    </source>
</evidence>
<dbReference type="PANTHER" id="PTHR45614">
    <property type="entry name" value="MYB PROTEIN-RELATED"/>
    <property type="match status" value="1"/>
</dbReference>
<dbReference type="Gene3D" id="1.10.10.60">
    <property type="entry name" value="Homeodomain-like"/>
    <property type="match status" value="2"/>
</dbReference>
<sequence length="278" mass="32374">MVITNNFYKMKNQQSFQYFIPNYAMQPISPYYFYAFPQVPIVPVTITNTIDTNTKGNKKAYKRTWKKTQVERLYEITKVYAQQANKEIEQLTINDFEIISKETEQSAEQCMAKINEIQTSGTLRPGIWSEKEDAKLIELVESSITKWGNIANLINNEIHKGLKIRTGKHCKERWNNHLNPEIRRGNWTDEEDVRLLELHKELGNKWSNIAKQVGGRTECSVKNRIKSLLNKKRQELGVIEKPEKFEEKEINQESLLVPTSQVEEAASPRSGMEYPSFN</sequence>
<dbReference type="PANTHER" id="PTHR45614:SF274">
    <property type="entry name" value="MYB-LIKE DNA-BINDING PROTEIN"/>
    <property type="match status" value="1"/>
</dbReference>
<dbReference type="InterPro" id="IPR017930">
    <property type="entry name" value="Myb_dom"/>
</dbReference>
<reference evidence="4" key="1">
    <citation type="submission" date="2021-09" db="EMBL/GenBank/DDBJ databases">
        <authorList>
            <consortium name="AG Swart"/>
            <person name="Singh M."/>
            <person name="Singh A."/>
            <person name="Seah K."/>
            <person name="Emmerich C."/>
        </authorList>
    </citation>
    <scope>NUCLEOTIDE SEQUENCE</scope>
    <source>
        <strain evidence="4">ATCC30299</strain>
    </source>
</reference>
<dbReference type="InterPro" id="IPR009057">
    <property type="entry name" value="Homeodomain-like_sf"/>
</dbReference>
<gene>
    <name evidence="4" type="ORF">BSTOLATCC_MIC32926</name>
</gene>
<dbReference type="InterPro" id="IPR001005">
    <property type="entry name" value="SANT/Myb"/>
</dbReference>
<evidence type="ECO:0000313" key="5">
    <source>
        <dbReference type="Proteomes" id="UP001162131"/>
    </source>
</evidence>
<accession>A0AAU9JAM5</accession>
<evidence type="ECO:0008006" key="6">
    <source>
        <dbReference type="Google" id="ProtNLM"/>
    </source>
</evidence>
<dbReference type="EMBL" id="CAJZBQ010000033">
    <property type="protein sequence ID" value="CAG9323021.1"/>
    <property type="molecule type" value="Genomic_DNA"/>
</dbReference>
<comment type="caution">
    <text evidence="4">The sequence shown here is derived from an EMBL/GenBank/DDBJ whole genome shotgun (WGS) entry which is preliminary data.</text>
</comment>
<dbReference type="Proteomes" id="UP001162131">
    <property type="component" value="Unassembled WGS sequence"/>
</dbReference>
<feature type="domain" description="Myb-like" evidence="2">
    <location>
        <begin position="179"/>
        <end position="229"/>
    </location>
</feature>
<protein>
    <recommendedName>
        <fullName evidence="6">Myb-like DNA-binding domain containing protein</fullName>
    </recommendedName>
</protein>
<dbReference type="AlphaFoldDB" id="A0AAU9JAM5"/>
<dbReference type="Pfam" id="PF13921">
    <property type="entry name" value="Myb_DNA-bind_6"/>
    <property type="match status" value="1"/>
</dbReference>
<feature type="region of interest" description="Disordered" evidence="1">
    <location>
        <begin position="256"/>
        <end position="278"/>
    </location>
</feature>
<dbReference type="GO" id="GO:0005634">
    <property type="term" value="C:nucleus"/>
    <property type="evidence" value="ECO:0007669"/>
    <property type="project" value="TreeGrafter"/>
</dbReference>
<evidence type="ECO:0000259" key="2">
    <source>
        <dbReference type="PROSITE" id="PS50090"/>
    </source>
</evidence>
<dbReference type="CDD" id="cd00167">
    <property type="entry name" value="SANT"/>
    <property type="match status" value="2"/>
</dbReference>
<dbReference type="SUPFAM" id="SSF46689">
    <property type="entry name" value="Homeodomain-like"/>
    <property type="match status" value="2"/>
</dbReference>
<proteinExistence type="predicted"/>
<dbReference type="GO" id="GO:0000981">
    <property type="term" value="F:DNA-binding transcription factor activity, RNA polymerase II-specific"/>
    <property type="evidence" value="ECO:0007669"/>
    <property type="project" value="TreeGrafter"/>
</dbReference>
<dbReference type="PROSITE" id="PS50090">
    <property type="entry name" value="MYB_LIKE"/>
    <property type="match status" value="2"/>
</dbReference>
<dbReference type="PROSITE" id="PS51294">
    <property type="entry name" value="HTH_MYB"/>
    <property type="match status" value="2"/>
</dbReference>
<dbReference type="GO" id="GO:0000978">
    <property type="term" value="F:RNA polymerase II cis-regulatory region sequence-specific DNA binding"/>
    <property type="evidence" value="ECO:0007669"/>
    <property type="project" value="TreeGrafter"/>
</dbReference>